<dbReference type="Pfam" id="PF13460">
    <property type="entry name" value="NAD_binding_10"/>
    <property type="match status" value="1"/>
</dbReference>
<gene>
    <name evidence="3" type="ORF">METZ01_LOCUS27045</name>
</gene>
<proteinExistence type="predicted"/>
<dbReference type="EMBL" id="UINC01001203">
    <property type="protein sequence ID" value="SUZ74191.1"/>
    <property type="molecule type" value="Genomic_DNA"/>
</dbReference>
<evidence type="ECO:0000259" key="2">
    <source>
        <dbReference type="Pfam" id="PF13460"/>
    </source>
</evidence>
<dbReference type="InterPro" id="IPR016040">
    <property type="entry name" value="NAD(P)-bd_dom"/>
</dbReference>
<protein>
    <recommendedName>
        <fullName evidence="2">NAD(P)-binding domain-containing protein</fullName>
    </recommendedName>
</protein>
<dbReference type="InterPro" id="IPR051207">
    <property type="entry name" value="ComplexI_NDUFA9_subunit"/>
</dbReference>
<sequence>MKNRIVITGANGHIGQRLINKMAIDYEVRALVRTDKAAQMLGNSAADEVRIVDYTSELAMTRALEGCIGVVHLIGIIRESHNSTYIDAHENATRALRHASEINGIRKVVYLSVLGAAVDSGNACFSSKAKAERILTESVVSSSILRVPMVLGANDHASRAIAKRASSTIAFAFRASSLEQPIDVDDVIAAVIACMESSIAGVLCLAGPASLSRRMLYERAGFHGLLISLPIWLGMIVAGLLERVSDNPPMTGAMLGVLDHDDNIGVDACAQKLGITLTSLDETLKKIAPSLD</sequence>
<name>A0A381Q4D8_9ZZZZ</name>
<dbReference type="InterPro" id="IPR036291">
    <property type="entry name" value="NAD(P)-bd_dom_sf"/>
</dbReference>
<feature type="domain" description="NAD(P)-binding" evidence="2">
    <location>
        <begin position="9"/>
        <end position="154"/>
    </location>
</feature>
<dbReference type="Gene3D" id="3.40.50.720">
    <property type="entry name" value="NAD(P)-binding Rossmann-like Domain"/>
    <property type="match status" value="1"/>
</dbReference>
<keyword evidence="1" id="KW-0812">Transmembrane</keyword>
<keyword evidence="1" id="KW-0472">Membrane</keyword>
<reference evidence="3" key="1">
    <citation type="submission" date="2018-05" db="EMBL/GenBank/DDBJ databases">
        <authorList>
            <person name="Lanie J.A."/>
            <person name="Ng W.-L."/>
            <person name="Kazmierczak K.M."/>
            <person name="Andrzejewski T.M."/>
            <person name="Davidsen T.M."/>
            <person name="Wayne K.J."/>
            <person name="Tettelin H."/>
            <person name="Glass J.I."/>
            <person name="Rusch D."/>
            <person name="Podicherti R."/>
            <person name="Tsui H.-C.T."/>
            <person name="Winkler M.E."/>
        </authorList>
    </citation>
    <scope>NUCLEOTIDE SEQUENCE</scope>
</reference>
<organism evidence="3">
    <name type="scientific">marine metagenome</name>
    <dbReference type="NCBI Taxonomy" id="408172"/>
    <lineage>
        <taxon>unclassified sequences</taxon>
        <taxon>metagenomes</taxon>
        <taxon>ecological metagenomes</taxon>
    </lineage>
</organism>
<evidence type="ECO:0000313" key="3">
    <source>
        <dbReference type="EMBL" id="SUZ74191.1"/>
    </source>
</evidence>
<keyword evidence="1" id="KW-1133">Transmembrane helix</keyword>
<dbReference type="PANTHER" id="PTHR12126:SF11">
    <property type="entry name" value="NADH DEHYDROGENASE [UBIQUINONE] 1 ALPHA SUBCOMPLEX SUBUNIT 9, MITOCHONDRIAL"/>
    <property type="match status" value="1"/>
</dbReference>
<dbReference type="AlphaFoldDB" id="A0A381Q4D8"/>
<dbReference type="PANTHER" id="PTHR12126">
    <property type="entry name" value="NADH-UBIQUINONE OXIDOREDUCTASE 39 KDA SUBUNIT-RELATED"/>
    <property type="match status" value="1"/>
</dbReference>
<accession>A0A381Q4D8</accession>
<evidence type="ECO:0000256" key="1">
    <source>
        <dbReference type="SAM" id="Phobius"/>
    </source>
</evidence>
<dbReference type="SUPFAM" id="SSF51735">
    <property type="entry name" value="NAD(P)-binding Rossmann-fold domains"/>
    <property type="match status" value="1"/>
</dbReference>
<feature type="transmembrane region" description="Helical" evidence="1">
    <location>
        <begin position="220"/>
        <end position="241"/>
    </location>
</feature>
<dbReference type="GO" id="GO:0044877">
    <property type="term" value="F:protein-containing complex binding"/>
    <property type="evidence" value="ECO:0007669"/>
    <property type="project" value="TreeGrafter"/>
</dbReference>
<feature type="transmembrane region" description="Helical" evidence="1">
    <location>
        <begin position="187"/>
        <end position="208"/>
    </location>
</feature>